<dbReference type="RefSeq" id="WP_377862373.1">
    <property type="nucleotide sequence ID" value="NZ_JBHLZU010000034.1"/>
</dbReference>
<dbReference type="InterPro" id="IPR027417">
    <property type="entry name" value="P-loop_NTPase"/>
</dbReference>
<evidence type="ECO:0000256" key="2">
    <source>
        <dbReference type="ARBA" id="ARBA00023015"/>
    </source>
</evidence>
<feature type="domain" description="OmpR/PhoB-type" evidence="7">
    <location>
        <begin position="1"/>
        <end position="91"/>
    </location>
</feature>
<name>A0ABV6A8E8_9PSEU</name>
<dbReference type="SMART" id="SM00028">
    <property type="entry name" value="TPR"/>
    <property type="match status" value="5"/>
</dbReference>
<dbReference type="InterPro" id="IPR011990">
    <property type="entry name" value="TPR-like_helical_dom_sf"/>
</dbReference>
<keyword evidence="9" id="KW-1185">Reference proteome</keyword>
<evidence type="ECO:0000256" key="1">
    <source>
        <dbReference type="ARBA" id="ARBA00005820"/>
    </source>
</evidence>
<dbReference type="Gene3D" id="1.25.40.10">
    <property type="entry name" value="Tetratricopeptide repeat domain"/>
    <property type="match status" value="2"/>
</dbReference>
<feature type="DNA-binding region" description="OmpR/PhoB-type" evidence="6">
    <location>
        <begin position="1"/>
        <end position="91"/>
    </location>
</feature>
<evidence type="ECO:0000256" key="4">
    <source>
        <dbReference type="ARBA" id="ARBA00023163"/>
    </source>
</evidence>
<dbReference type="PANTHER" id="PTHR35807:SF1">
    <property type="entry name" value="TRANSCRIPTIONAL REGULATOR REDD"/>
    <property type="match status" value="1"/>
</dbReference>
<accession>A0ABV6A8E8</accession>
<keyword evidence="3 6" id="KW-0238">DNA-binding</keyword>
<dbReference type="PANTHER" id="PTHR35807">
    <property type="entry name" value="TRANSCRIPTIONAL REGULATOR REDD-RELATED"/>
    <property type="match status" value="1"/>
</dbReference>
<dbReference type="PRINTS" id="PR00364">
    <property type="entry name" value="DISEASERSIST"/>
</dbReference>
<dbReference type="InterPro" id="IPR016032">
    <property type="entry name" value="Sig_transdc_resp-reg_C-effctor"/>
</dbReference>
<organism evidence="8 9">
    <name type="scientific">Allokutzneria oryzae</name>
    <dbReference type="NCBI Taxonomy" id="1378989"/>
    <lineage>
        <taxon>Bacteria</taxon>
        <taxon>Bacillati</taxon>
        <taxon>Actinomycetota</taxon>
        <taxon>Actinomycetes</taxon>
        <taxon>Pseudonocardiales</taxon>
        <taxon>Pseudonocardiaceae</taxon>
        <taxon>Allokutzneria</taxon>
    </lineage>
</organism>
<keyword evidence="4" id="KW-0804">Transcription</keyword>
<dbReference type="InterPro" id="IPR019734">
    <property type="entry name" value="TPR_rpt"/>
</dbReference>
<dbReference type="Pfam" id="PF13424">
    <property type="entry name" value="TPR_12"/>
    <property type="match status" value="1"/>
</dbReference>
<dbReference type="SMART" id="SM00862">
    <property type="entry name" value="Trans_reg_C"/>
    <property type="match status" value="1"/>
</dbReference>
<gene>
    <name evidence="8" type="ORF">ACFFQA_36455</name>
</gene>
<evidence type="ECO:0000313" key="8">
    <source>
        <dbReference type="EMBL" id="MFB9909459.1"/>
    </source>
</evidence>
<dbReference type="InterPro" id="IPR001867">
    <property type="entry name" value="OmpR/PhoB-type_DNA-bd"/>
</dbReference>
<dbReference type="SUPFAM" id="SSF46894">
    <property type="entry name" value="C-terminal effector domain of the bipartite response regulators"/>
    <property type="match status" value="1"/>
</dbReference>
<dbReference type="PROSITE" id="PS50005">
    <property type="entry name" value="TPR"/>
    <property type="match status" value="1"/>
</dbReference>
<dbReference type="PROSITE" id="PS51755">
    <property type="entry name" value="OMPR_PHOB"/>
    <property type="match status" value="1"/>
</dbReference>
<dbReference type="Pfam" id="PF03704">
    <property type="entry name" value="BTAD"/>
    <property type="match status" value="1"/>
</dbReference>
<dbReference type="InterPro" id="IPR036388">
    <property type="entry name" value="WH-like_DNA-bd_sf"/>
</dbReference>
<comment type="caution">
    <text evidence="8">The sequence shown here is derived from an EMBL/GenBank/DDBJ whole genome shotgun (WGS) entry which is preliminary data.</text>
</comment>
<evidence type="ECO:0000259" key="7">
    <source>
        <dbReference type="PROSITE" id="PS51755"/>
    </source>
</evidence>
<dbReference type="InterPro" id="IPR005158">
    <property type="entry name" value="BTAD"/>
</dbReference>
<keyword evidence="2" id="KW-0805">Transcription regulation</keyword>
<dbReference type="SUPFAM" id="SSF48452">
    <property type="entry name" value="TPR-like"/>
    <property type="match status" value="2"/>
</dbReference>
<protein>
    <submittedName>
        <fullName evidence="8">BTAD domain-containing putative transcriptional regulator</fullName>
    </submittedName>
</protein>
<evidence type="ECO:0000256" key="5">
    <source>
        <dbReference type="PROSITE-ProRule" id="PRU00339"/>
    </source>
</evidence>
<reference evidence="8 9" key="1">
    <citation type="submission" date="2024-09" db="EMBL/GenBank/DDBJ databases">
        <authorList>
            <person name="Sun Q."/>
            <person name="Mori K."/>
        </authorList>
    </citation>
    <scope>NUCLEOTIDE SEQUENCE [LARGE SCALE GENOMIC DNA]</scope>
    <source>
        <strain evidence="8 9">TBRC 7907</strain>
    </source>
</reference>
<dbReference type="SUPFAM" id="SSF52540">
    <property type="entry name" value="P-loop containing nucleoside triphosphate hydrolases"/>
    <property type="match status" value="1"/>
</dbReference>
<keyword evidence="5" id="KW-0802">TPR repeat</keyword>
<dbReference type="Gene3D" id="1.10.10.10">
    <property type="entry name" value="Winged helix-like DNA-binding domain superfamily/Winged helix DNA-binding domain"/>
    <property type="match status" value="1"/>
</dbReference>
<dbReference type="InterPro" id="IPR051677">
    <property type="entry name" value="AfsR-DnrI-RedD_regulator"/>
</dbReference>
<dbReference type="CDD" id="cd00383">
    <property type="entry name" value="trans_reg_C"/>
    <property type="match status" value="1"/>
</dbReference>
<evidence type="ECO:0000256" key="3">
    <source>
        <dbReference type="ARBA" id="ARBA00023125"/>
    </source>
</evidence>
<dbReference type="InterPro" id="IPR002182">
    <property type="entry name" value="NB-ARC"/>
</dbReference>
<evidence type="ECO:0000313" key="9">
    <source>
        <dbReference type="Proteomes" id="UP001589693"/>
    </source>
</evidence>
<dbReference type="EMBL" id="JBHLZU010000034">
    <property type="protein sequence ID" value="MFB9909459.1"/>
    <property type="molecule type" value="Genomic_DNA"/>
</dbReference>
<dbReference type="SMART" id="SM01043">
    <property type="entry name" value="BTAD"/>
    <property type="match status" value="1"/>
</dbReference>
<dbReference type="Gene3D" id="3.40.50.300">
    <property type="entry name" value="P-loop containing nucleotide triphosphate hydrolases"/>
    <property type="match status" value="1"/>
</dbReference>
<dbReference type="CDD" id="cd15831">
    <property type="entry name" value="BTAD"/>
    <property type="match status" value="1"/>
</dbReference>
<dbReference type="Proteomes" id="UP001589693">
    <property type="component" value="Unassembled WGS sequence"/>
</dbReference>
<evidence type="ECO:0000256" key="6">
    <source>
        <dbReference type="PROSITE-ProRule" id="PRU01091"/>
    </source>
</evidence>
<feature type="repeat" description="TPR" evidence="5">
    <location>
        <begin position="830"/>
        <end position="863"/>
    </location>
</feature>
<dbReference type="Pfam" id="PF00486">
    <property type="entry name" value="Trans_reg_C"/>
    <property type="match status" value="1"/>
</dbReference>
<proteinExistence type="inferred from homology"/>
<dbReference type="Pfam" id="PF00931">
    <property type="entry name" value="NB-ARC"/>
    <property type="match status" value="1"/>
</dbReference>
<sequence>MGLRFGVLGEIEALRGQQRLEIGPARQRAVLAVLLAEANRVVPLDRLAERVWGRDQPQRTANTVRSYLSRLRSALPGTTIERRGEGYVLETEPESVDLHRFRALVARARSGDRDEGAAELLAEALGLWRGEPFSGMDTAWAADTRTALLAERLGAELDHNDIQLRLGGHGGLLPNLLSCAAEHPLHERLVGQLMLALYRDGRPADALEQYQHLRSRLSEELGTEPGPALRELHHQVLADDPALPGAPPRVANAPVPRQLPAAPRLFVGRGRELTALTRRMEIQREAGEAAVALAVDGPGGIGKTWLALTWAHANLDRFPDGQLYVNLRGFAPQAEPVPPSQALRAFLEALGVADTAIPADLDARSALFRSLVAGRRMLIVLDNARDSAHLVPLLPADPACTVLITSRDRLTGLAAGHGVQPLDLELLGERHARDLLTEHLGAHRVRAEPGAVRELLSCCGGLPLALGIVSARAIAHPDFPLSVLAEELRDASARLDALDVDDTELNLRTVLSWSSRALDPHAAKVFATLGLAPGPDIALPAAAALTGLSRSATRVVLRTLETANLVWQPAPGRYRMHDLVRLHASEQAEGSLSDDERRAALRRLLDHLLWTGHRAALLMKPNRTPLELAEPVRGADPVELADRDEAAAWFTAERLVVLAAIDVDWPEYTWRLAWMIADFLEQTCQWHEYVGSQRKALAAAQELGDLDGEARASRNLARGLGRVGTREESMEHLERALELSRERGDRFNEGMAHLDIGMVHNNAGDLRGALTCVREALAVFEAAGHRHGQAMALNNIGWCLAELGELRDALAYCHRALALQEETGEPGACARTMDSIGYCHHRLGEHAEAVTWLNRALDSLPDNDLGSRIEALTHLGDARHALGEHDAARTAWLTAADLAGTTGGPAADALRERLGGHVLTPSP</sequence>
<comment type="similarity">
    <text evidence="1">Belongs to the AfsR/DnrI/RedD regulatory family.</text>
</comment>